<comment type="caution">
    <text evidence="2">The sequence shown here is derived from an EMBL/GenBank/DDBJ whole genome shotgun (WGS) entry which is preliminary data.</text>
</comment>
<dbReference type="InterPro" id="IPR039448">
    <property type="entry name" value="Beta_helix"/>
</dbReference>
<dbReference type="PANTHER" id="PTHR36453:SF1">
    <property type="entry name" value="RIGHT HANDED BETA HELIX DOMAIN-CONTAINING PROTEIN"/>
    <property type="match status" value="1"/>
</dbReference>
<protein>
    <submittedName>
        <fullName evidence="2">Right-handed parallel beta-helix repeat-containing protein</fullName>
    </submittedName>
</protein>
<dbReference type="EMBL" id="RXHU01000056">
    <property type="protein sequence ID" value="RTE08116.1"/>
    <property type="molecule type" value="Genomic_DNA"/>
</dbReference>
<gene>
    <name evidence="2" type="ORF">EJQ19_18655</name>
</gene>
<dbReference type="Proteomes" id="UP000276128">
    <property type="component" value="Unassembled WGS sequence"/>
</dbReference>
<name>A0A3S0A2L3_9BACL</name>
<dbReference type="PANTHER" id="PTHR36453">
    <property type="entry name" value="SECRETED PROTEIN-RELATED"/>
    <property type="match status" value="1"/>
</dbReference>
<dbReference type="InterPro" id="IPR012334">
    <property type="entry name" value="Pectin_lyas_fold"/>
</dbReference>
<proteinExistence type="predicted"/>
<evidence type="ECO:0000313" key="2">
    <source>
        <dbReference type="EMBL" id="RTE08116.1"/>
    </source>
</evidence>
<dbReference type="Pfam" id="PF13229">
    <property type="entry name" value="Beta_helix"/>
    <property type="match status" value="1"/>
</dbReference>
<feature type="domain" description="Right handed beta helix" evidence="1">
    <location>
        <begin position="395"/>
        <end position="550"/>
    </location>
</feature>
<sequence length="597" mass="66525">MGFVLVACLVYVGYRLFFPHGGVARTELYASPLGEGGACTLEAPCSLTDARDKARGLDKRVKRDIIVNLREGTYELDSPFVLIPEDSGSAHARVVYQPYGQESVLISGGRHIGGWQLYDRARNIYVAKVDPAWQSRQLFVNGTRAVRARSEENPEGFAKTAQGYRTTSPLYANLGSWAYPKDLEFVGMTNWRSYRCGVQSIQRTDVRLNSLCWTKTQHSEEMNEPAWFENAYELLDQEGEWYGDWHKGNVYYKPRAGENIQDAEAVLPVLDALIVGAGKPDQPVSHLTIRGLSFAYGTWHLPIADVGYVPMQAGFAYMDPQDRDAVISTPAQLTFQWASDVTLERNQFVHMGSAAVSFDRGSQRNQVIGNRFEDLSSHAIQIGNVADSRVSGAAIVQDNQVRNNYISLIGQEYFDAVGIFVGYASGTVIDHNEIANVPYTGISVGWGWTDKAYASLTHNRITNNRIHDYMLTLNDGGGIYTLSRQDNSEISGNYLYNNHHDYGSIYLDLGSQGFKITSNVISDPKRVTNWIFIQDSVPPYSTNNTVSGNFTDTSKVRIYPHNFTSDNLLVRASSWPDAAATIMRNSGLQKAFQDIKS</sequence>
<dbReference type="InterPro" id="IPR006626">
    <property type="entry name" value="PbH1"/>
</dbReference>
<dbReference type="OrthoDB" id="9808066at2"/>
<dbReference type="Gene3D" id="2.160.20.10">
    <property type="entry name" value="Single-stranded right-handed beta-helix, Pectin lyase-like"/>
    <property type="match status" value="2"/>
</dbReference>
<reference evidence="2 3" key="1">
    <citation type="submission" date="2018-12" db="EMBL/GenBank/DDBJ databases">
        <title>Bacillus ochoae sp. nov., Paenibacillus whitsoniae sp. nov., Paenibacillus spiritus sp. nov. Isolated from the Mars Exploration Rover during spacecraft assembly.</title>
        <authorList>
            <person name="Seuylemezian A."/>
            <person name="Vaishampayan P."/>
        </authorList>
    </citation>
    <scope>NUCLEOTIDE SEQUENCE [LARGE SCALE GENOMIC DNA]</scope>
    <source>
        <strain evidence="2 3">MER 54</strain>
    </source>
</reference>
<dbReference type="InterPro" id="IPR011050">
    <property type="entry name" value="Pectin_lyase_fold/virulence"/>
</dbReference>
<dbReference type="AlphaFoldDB" id="A0A3S0A2L3"/>
<evidence type="ECO:0000313" key="3">
    <source>
        <dbReference type="Proteomes" id="UP000276128"/>
    </source>
</evidence>
<keyword evidence="3" id="KW-1185">Reference proteome</keyword>
<accession>A0A3S0A2L3</accession>
<dbReference type="SMART" id="SM00710">
    <property type="entry name" value="PbH1"/>
    <property type="match status" value="7"/>
</dbReference>
<dbReference type="SUPFAM" id="SSF51126">
    <property type="entry name" value="Pectin lyase-like"/>
    <property type="match status" value="1"/>
</dbReference>
<evidence type="ECO:0000259" key="1">
    <source>
        <dbReference type="Pfam" id="PF13229"/>
    </source>
</evidence>
<organism evidence="2 3">
    <name type="scientific">Paenibacillus whitsoniae</name>
    <dbReference type="NCBI Taxonomy" id="2496558"/>
    <lineage>
        <taxon>Bacteria</taxon>
        <taxon>Bacillati</taxon>
        <taxon>Bacillota</taxon>
        <taxon>Bacilli</taxon>
        <taxon>Bacillales</taxon>
        <taxon>Paenibacillaceae</taxon>
        <taxon>Paenibacillus</taxon>
    </lineage>
</organism>